<accession>A0A940XKH4</accession>
<keyword evidence="3" id="KW-1185">Reference proteome</keyword>
<dbReference type="AlphaFoldDB" id="A0A940XKH4"/>
<comment type="caution">
    <text evidence="2">The sequence shown here is derived from an EMBL/GenBank/DDBJ whole genome shotgun (WGS) entry which is preliminary data.</text>
</comment>
<feature type="compositionally biased region" description="Acidic residues" evidence="1">
    <location>
        <begin position="131"/>
        <end position="141"/>
    </location>
</feature>
<dbReference type="RefSeq" id="WP_210874409.1">
    <property type="nucleotide sequence ID" value="NZ_JAGPNL010000005.1"/>
</dbReference>
<reference evidence="2" key="1">
    <citation type="submission" date="2021-04" db="EMBL/GenBank/DDBJ databases">
        <title>Genome seq and assembly of Streptomyces sp. RG38.</title>
        <authorList>
            <person name="Chhetri G."/>
        </authorList>
    </citation>
    <scope>NUCLEOTIDE SEQUENCE</scope>
    <source>
        <strain evidence="2">RG38</strain>
    </source>
</reference>
<feature type="compositionally biased region" description="Pro residues" evidence="1">
    <location>
        <begin position="244"/>
        <end position="259"/>
    </location>
</feature>
<feature type="compositionally biased region" description="Pro residues" evidence="1">
    <location>
        <begin position="171"/>
        <end position="197"/>
    </location>
</feature>
<protein>
    <submittedName>
        <fullName evidence="2">Tetratricopeptide repeat protein</fullName>
    </submittedName>
</protein>
<feature type="compositionally biased region" description="Low complexity" evidence="1">
    <location>
        <begin position="161"/>
        <end position="170"/>
    </location>
</feature>
<evidence type="ECO:0000313" key="3">
    <source>
        <dbReference type="Proteomes" id="UP000677875"/>
    </source>
</evidence>
<feature type="region of interest" description="Disordered" evidence="1">
    <location>
        <begin position="448"/>
        <end position="478"/>
    </location>
</feature>
<gene>
    <name evidence="2" type="ORF">J5Y05_20120</name>
</gene>
<sequence>MTRSDRDERRGPRDAVRAHATGVLPIDVRVPAGAAGVRGASVDGALVVAAPGQEIQHAVLERLHRLALAADRPVLAAVRDERVGCVVPLRVDPDGSSHLVADPTPLAPDTPDTPDTADTAAPAPNTRDTDTGPDTDTDTDTDATAWDRATQVLRLVEPVREAAAPRTAEPPGTPALRPPGTPALPPPGTPALPPPAPHSGTPPAALPRSLAVPPPGTVVPPTGRFGPPPRMEAVPGPAVAPLSPYSPAPGAPRPVPGHTPDPGTHGFHAPRPTPEPATPPPPPPTPAPRHLPPPGDDHARPTPARGFDAVAEAVLGDGPPEPPGTAPGVLAEPTARVSEAVREGRTEEAARLAERTVETASASLGPDHPEVLRLRELTAYIAYLSGDPERAFRLSLDLAGVHRRAGDAEAAYDNVRSAATAWRGVRDPERGLELGRAVLGLWDELAAEGGPAAEDTEERESAHARQTRLTARLRDRRG</sequence>
<feature type="compositionally biased region" description="Low complexity" evidence="1">
    <location>
        <begin position="101"/>
        <end position="126"/>
    </location>
</feature>
<feature type="region of interest" description="Disordered" evidence="1">
    <location>
        <begin position="91"/>
        <end position="334"/>
    </location>
</feature>
<name>A0A940XKH4_9ACTN</name>
<organism evidence="2 3">
    <name type="scientific">Streptomyces tagetis</name>
    <dbReference type="NCBI Taxonomy" id="2820809"/>
    <lineage>
        <taxon>Bacteria</taxon>
        <taxon>Bacillati</taxon>
        <taxon>Actinomycetota</taxon>
        <taxon>Actinomycetes</taxon>
        <taxon>Kitasatosporales</taxon>
        <taxon>Streptomycetaceae</taxon>
        <taxon>Streptomyces</taxon>
    </lineage>
</organism>
<dbReference type="Proteomes" id="UP000677875">
    <property type="component" value="Unassembled WGS sequence"/>
</dbReference>
<evidence type="ECO:0000313" key="2">
    <source>
        <dbReference type="EMBL" id="MBQ0828782.1"/>
    </source>
</evidence>
<feature type="compositionally biased region" description="Pro residues" evidence="1">
    <location>
        <begin position="271"/>
        <end position="294"/>
    </location>
</feature>
<proteinExistence type="predicted"/>
<evidence type="ECO:0000256" key="1">
    <source>
        <dbReference type="SAM" id="MobiDB-lite"/>
    </source>
</evidence>
<dbReference type="EMBL" id="JAGPNL010000005">
    <property type="protein sequence ID" value="MBQ0828782.1"/>
    <property type="molecule type" value="Genomic_DNA"/>
</dbReference>